<evidence type="ECO:0000313" key="1">
    <source>
        <dbReference type="EMBL" id="KKK74672.1"/>
    </source>
</evidence>
<dbReference type="AlphaFoldDB" id="A0A0F8XZY8"/>
<name>A0A0F8XZY8_9ZZZZ</name>
<organism evidence="1">
    <name type="scientific">marine sediment metagenome</name>
    <dbReference type="NCBI Taxonomy" id="412755"/>
    <lineage>
        <taxon>unclassified sequences</taxon>
        <taxon>metagenomes</taxon>
        <taxon>ecological metagenomes</taxon>
    </lineage>
</organism>
<protein>
    <submittedName>
        <fullName evidence="1">Uncharacterized protein</fullName>
    </submittedName>
</protein>
<sequence length="27" mass="2912">MNKLVAFIIFMFTAGSLIGFASEGEFA</sequence>
<accession>A0A0F8XZY8</accession>
<feature type="non-terminal residue" evidence="1">
    <location>
        <position position="27"/>
    </location>
</feature>
<dbReference type="EMBL" id="LAZR01056208">
    <property type="protein sequence ID" value="KKK74672.1"/>
    <property type="molecule type" value="Genomic_DNA"/>
</dbReference>
<gene>
    <name evidence="1" type="ORF">LCGC14_2881420</name>
</gene>
<proteinExistence type="predicted"/>
<comment type="caution">
    <text evidence="1">The sequence shown here is derived from an EMBL/GenBank/DDBJ whole genome shotgun (WGS) entry which is preliminary data.</text>
</comment>
<reference evidence="1" key="1">
    <citation type="journal article" date="2015" name="Nature">
        <title>Complex archaea that bridge the gap between prokaryotes and eukaryotes.</title>
        <authorList>
            <person name="Spang A."/>
            <person name="Saw J.H."/>
            <person name="Jorgensen S.L."/>
            <person name="Zaremba-Niedzwiedzka K."/>
            <person name="Martijn J."/>
            <person name="Lind A.E."/>
            <person name="van Eijk R."/>
            <person name="Schleper C."/>
            <person name="Guy L."/>
            <person name="Ettema T.J."/>
        </authorList>
    </citation>
    <scope>NUCLEOTIDE SEQUENCE</scope>
</reference>